<comment type="caution">
    <text evidence="3">The sequence shown here is derived from an EMBL/GenBank/DDBJ whole genome shotgun (WGS) entry which is preliminary data.</text>
</comment>
<accession>A0AAN9VYQ1</accession>
<evidence type="ECO:0000313" key="4">
    <source>
        <dbReference type="Proteomes" id="UP001378592"/>
    </source>
</evidence>
<feature type="chain" id="PRO_5042856253" description="Accessory gland protein" evidence="2">
    <location>
        <begin position="22"/>
        <end position="77"/>
    </location>
</feature>
<feature type="region of interest" description="Disordered" evidence="1">
    <location>
        <begin position="25"/>
        <end position="60"/>
    </location>
</feature>
<organism evidence="3 4">
    <name type="scientific">Gryllus longicercus</name>
    <dbReference type="NCBI Taxonomy" id="2509291"/>
    <lineage>
        <taxon>Eukaryota</taxon>
        <taxon>Metazoa</taxon>
        <taxon>Ecdysozoa</taxon>
        <taxon>Arthropoda</taxon>
        <taxon>Hexapoda</taxon>
        <taxon>Insecta</taxon>
        <taxon>Pterygota</taxon>
        <taxon>Neoptera</taxon>
        <taxon>Polyneoptera</taxon>
        <taxon>Orthoptera</taxon>
        <taxon>Ensifera</taxon>
        <taxon>Gryllidea</taxon>
        <taxon>Grylloidea</taxon>
        <taxon>Gryllidae</taxon>
        <taxon>Gryllinae</taxon>
        <taxon>Gryllus</taxon>
    </lineage>
</organism>
<dbReference type="EMBL" id="JAZDUA010000166">
    <property type="protein sequence ID" value="KAK7865788.1"/>
    <property type="molecule type" value="Genomic_DNA"/>
</dbReference>
<evidence type="ECO:0000313" key="3">
    <source>
        <dbReference type="EMBL" id="KAK7865788.1"/>
    </source>
</evidence>
<dbReference type="Proteomes" id="UP001378592">
    <property type="component" value="Unassembled WGS sequence"/>
</dbReference>
<keyword evidence="2" id="KW-0732">Signal</keyword>
<name>A0AAN9VYQ1_9ORTH</name>
<evidence type="ECO:0000256" key="2">
    <source>
        <dbReference type="SAM" id="SignalP"/>
    </source>
</evidence>
<dbReference type="AlphaFoldDB" id="A0AAN9VYQ1"/>
<keyword evidence="4" id="KW-1185">Reference proteome</keyword>
<evidence type="ECO:0000256" key="1">
    <source>
        <dbReference type="SAM" id="MobiDB-lite"/>
    </source>
</evidence>
<protein>
    <recommendedName>
        <fullName evidence="5">Accessory gland protein</fullName>
    </recommendedName>
</protein>
<evidence type="ECO:0008006" key="5">
    <source>
        <dbReference type="Google" id="ProtNLM"/>
    </source>
</evidence>
<feature type="signal peptide" evidence="2">
    <location>
        <begin position="1"/>
        <end position="21"/>
    </location>
</feature>
<sequence>MASARALFCLAVVLVMAAALAAELPPPLRGGGELEAQGTEVDSREGRRVPATRKRPAGSKNCPDGKIYLYGRCRELF</sequence>
<gene>
    <name evidence="3" type="ORF">R5R35_002107</name>
</gene>
<proteinExistence type="predicted"/>
<reference evidence="3 4" key="1">
    <citation type="submission" date="2024-03" db="EMBL/GenBank/DDBJ databases">
        <title>The genome assembly and annotation of the cricket Gryllus longicercus Weissman &amp; Gray.</title>
        <authorList>
            <person name="Szrajer S."/>
            <person name="Gray D."/>
            <person name="Ylla G."/>
        </authorList>
    </citation>
    <scope>NUCLEOTIDE SEQUENCE [LARGE SCALE GENOMIC DNA]</scope>
    <source>
        <strain evidence="3">DAG 2021-001</strain>
        <tissue evidence="3">Whole body minus gut</tissue>
    </source>
</reference>